<accession>A0A917C0E3</accession>
<evidence type="ECO:0000313" key="3">
    <source>
        <dbReference type="Proteomes" id="UP000606044"/>
    </source>
</evidence>
<name>A0A917C0E3_9HYPH</name>
<keyword evidence="1" id="KW-0472">Membrane</keyword>
<keyword evidence="1" id="KW-0812">Transmembrane</keyword>
<dbReference type="Proteomes" id="UP000606044">
    <property type="component" value="Unassembled WGS sequence"/>
</dbReference>
<keyword evidence="1" id="KW-1133">Transmembrane helix</keyword>
<dbReference type="AlphaFoldDB" id="A0A917C0E3"/>
<organism evidence="2 3">
    <name type="scientific">Azorhizobium oxalatiphilum</name>
    <dbReference type="NCBI Taxonomy" id="980631"/>
    <lineage>
        <taxon>Bacteria</taxon>
        <taxon>Pseudomonadati</taxon>
        <taxon>Pseudomonadota</taxon>
        <taxon>Alphaproteobacteria</taxon>
        <taxon>Hyphomicrobiales</taxon>
        <taxon>Xanthobacteraceae</taxon>
        <taxon>Azorhizobium</taxon>
    </lineage>
</organism>
<evidence type="ECO:0000313" key="2">
    <source>
        <dbReference type="EMBL" id="GGF64023.1"/>
    </source>
</evidence>
<feature type="transmembrane region" description="Helical" evidence="1">
    <location>
        <begin position="57"/>
        <end position="79"/>
    </location>
</feature>
<reference evidence="2" key="1">
    <citation type="journal article" date="2014" name="Int. J. Syst. Evol. Microbiol.">
        <title>Complete genome sequence of Corynebacterium casei LMG S-19264T (=DSM 44701T), isolated from a smear-ripened cheese.</title>
        <authorList>
            <consortium name="US DOE Joint Genome Institute (JGI-PGF)"/>
            <person name="Walter F."/>
            <person name="Albersmeier A."/>
            <person name="Kalinowski J."/>
            <person name="Ruckert C."/>
        </authorList>
    </citation>
    <scope>NUCLEOTIDE SEQUENCE</scope>
    <source>
        <strain evidence="2">CCM 7897</strain>
    </source>
</reference>
<sequence>MRGGIRVCDFYHPARDADLASGGTAAGGLAAQPPGEVMKVLLTRFVKEEHGSTALEYGLIAAGLSIAIVTVLTQVALTLGRLKASAASAGN</sequence>
<dbReference type="EMBL" id="BMCT01000003">
    <property type="protein sequence ID" value="GGF64023.1"/>
    <property type="molecule type" value="Genomic_DNA"/>
</dbReference>
<dbReference type="InterPro" id="IPR007047">
    <property type="entry name" value="Flp_Fap"/>
</dbReference>
<reference evidence="2" key="2">
    <citation type="submission" date="2020-09" db="EMBL/GenBank/DDBJ databases">
        <authorList>
            <person name="Sun Q."/>
            <person name="Sedlacek I."/>
        </authorList>
    </citation>
    <scope>NUCLEOTIDE SEQUENCE</scope>
    <source>
        <strain evidence="2">CCM 7897</strain>
    </source>
</reference>
<proteinExistence type="predicted"/>
<evidence type="ECO:0000256" key="1">
    <source>
        <dbReference type="SAM" id="Phobius"/>
    </source>
</evidence>
<comment type="caution">
    <text evidence="2">The sequence shown here is derived from an EMBL/GenBank/DDBJ whole genome shotgun (WGS) entry which is preliminary data.</text>
</comment>
<evidence type="ECO:0008006" key="4">
    <source>
        <dbReference type="Google" id="ProtNLM"/>
    </source>
</evidence>
<protein>
    <recommendedName>
        <fullName evidence="4">Flp family type IVb pilin</fullName>
    </recommendedName>
</protein>
<dbReference type="Pfam" id="PF04964">
    <property type="entry name" value="Flp_Fap"/>
    <property type="match status" value="1"/>
</dbReference>
<gene>
    <name evidence="2" type="ORF">GCM10007301_24800</name>
</gene>
<keyword evidence="3" id="KW-1185">Reference proteome</keyword>